<accession>A0A6N6M6T3</accession>
<dbReference type="EMBL" id="WACR01000007">
    <property type="protein sequence ID" value="KAB1063724.1"/>
    <property type="molecule type" value="Genomic_DNA"/>
</dbReference>
<dbReference type="Proteomes" id="UP000435357">
    <property type="component" value="Unassembled WGS sequence"/>
</dbReference>
<name>A0A6N6M6T3_9FLAO</name>
<sequence length="275" mass="31052">MIKKLLTVIFLLIAITEVKAQFRESIQTDRPGQSYNALTVGKNVFQFESGLFGSMYEEPGYENFLGNRDQKTGFVSSIRFGIAERVEVSTDFSLLRNEVTYRQTNKTSTAETTDLTNSLSAWRIGVRANILEQKGWRPDLAVGLIYHTPWVSDGFEYTDNLPELIITSNHSVAGKYSLNPTISVFYTSLYETPNLKGSLNFTIPVLTKGGIFLGAAGYNDIEDKWRGIAEVGFYYQATPNLQFDFDFGFDDVLTSFRSVYGNLGVSFRIYNKEEK</sequence>
<gene>
    <name evidence="1" type="ORF">F3059_09150</name>
</gene>
<reference evidence="1 2" key="1">
    <citation type="submission" date="2019-09" db="EMBL/GenBank/DDBJ databases">
        <title>Genomes of Cryomorphaceae.</title>
        <authorList>
            <person name="Bowman J.P."/>
        </authorList>
    </citation>
    <scope>NUCLEOTIDE SEQUENCE [LARGE SCALE GENOMIC DNA]</scope>
    <source>
        <strain evidence="1 2">KCTC 52047</strain>
    </source>
</reference>
<dbReference type="AlphaFoldDB" id="A0A6N6M6T3"/>
<evidence type="ECO:0000313" key="2">
    <source>
        <dbReference type="Proteomes" id="UP000435357"/>
    </source>
</evidence>
<evidence type="ECO:0008006" key="3">
    <source>
        <dbReference type="Google" id="ProtNLM"/>
    </source>
</evidence>
<dbReference type="RefSeq" id="WP_151168461.1">
    <property type="nucleotide sequence ID" value="NZ_WACR01000007.1"/>
</dbReference>
<keyword evidence="2" id="KW-1185">Reference proteome</keyword>
<protein>
    <recommendedName>
        <fullName evidence="3">Transporter</fullName>
    </recommendedName>
</protein>
<evidence type="ECO:0000313" key="1">
    <source>
        <dbReference type="EMBL" id="KAB1063724.1"/>
    </source>
</evidence>
<comment type="caution">
    <text evidence="1">The sequence shown here is derived from an EMBL/GenBank/DDBJ whole genome shotgun (WGS) entry which is preliminary data.</text>
</comment>
<dbReference type="OrthoDB" id="1421312at2"/>
<organism evidence="1 2">
    <name type="scientific">Salibacter halophilus</name>
    <dbReference type="NCBI Taxonomy" id="1803916"/>
    <lineage>
        <taxon>Bacteria</taxon>
        <taxon>Pseudomonadati</taxon>
        <taxon>Bacteroidota</taxon>
        <taxon>Flavobacteriia</taxon>
        <taxon>Flavobacteriales</taxon>
        <taxon>Salibacteraceae</taxon>
        <taxon>Salibacter</taxon>
    </lineage>
</organism>
<proteinExistence type="predicted"/>